<accession>X1GV69</accession>
<evidence type="ECO:0000256" key="1">
    <source>
        <dbReference type="SAM" id="Phobius"/>
    </source>
</evidence>
<reference evidence="2" key="1">
    <citation type="journal article" date="2014" name="Front. Microbiol.">
        <title>High frequency of phylogenetically diverse reductive dehalogenase-homologous genes in deep subseafloor sedimentary metagenomes.</title>
        <authorList>
            <person name="Kawai M."/>
            <person name="Futagami T."/>
            <person name="Toyoda A."/>
            <person name="Takaki Y."/>
            <person name="Nishi S."/>
            <person name="Hori S."/>
            <person name="Arai W."/>
            <person name="Tsubouchi T."/>
            <person name="Morono Y."/>
            <person name="Uchiyama I."/>
            <person name="Ito T."/>
            <person name="Fujiyama A."/>
            <person name="Inagaki F."/>
            <person name="Takami H."/>
        </authorList>
    </citation>
    <scope>NUCLEOTIDE SEQUENCE</scope>
    <source>
        <strain evidence="2">Expedition CK06-06</strain>
    </source>
</reference>
<dbReference type="EMBL" id="BARU01007472">
    <property type="protein sequence ID" value="GAH45474.1"/>
    <property type="molecule type" value="Genomic_DNA"/>
</dbReference>
<dbReference type="AlphaFoldDB" id="X1GV69"/>
<keyword evidence="1" id="KW-0472">Membrane</keyword>
<name>X1GV69_9ZZZZ</name>
<comment type="caution">
    <text evidence="2">The sequence shown here is derived from an EMBL/GenBank/DDBJ whole genome shotgun (WGS) entry which is preliminary data.</text>
</comment>
<protein>
    <submittedName>
        <fullName evidence="2">Uncharacterized protein</fullName>
    </submittedName>
</protein>
<keyword evidence="1" id="KW-0812">Transmembrane</keyword>
<keyword evidence="1" id="KW-1133">Transmembrane helix</keyword>
<feature type="transmembrane region" description="Helical" evidence="1">
    <location>
        <begin position="21"/>
        <end position="43"/>
    </location>
</feature>
<gene>
    <name evidence="2" type="ORF">S03H2_14714</name>
</gene>
<organism evidence="2">
    <name type="scientific">marine sediment metagenome</name>
    <dbReference type="NCBI Taxonomy" id="412755"/>
    <lineage>
        <taxon>unclassified sequences</taxon>
        <taxon>metagenomes</taxon>
        <taxon>ecological metagenomes</taxon>
    </lineage>
</organism>
<evidence type="ECO:0000313" key="2">
    <source>
        <dbReference type="EMBL" id="GAH45474.1"/>
    </source>
</evidence>
<proteinExistence type="predicted"/>
<sequence length="44" mass="4788">MKNLKKGDIMKFKKLSQREAWIVGVCNGVIIGVAVMALVNLTLG</sequence>